<feature type="domain" description="Endonuclease/exonuclease/phosphatase" evidence="1">
    <location>
        <begin position="12"/>
        <end position="192"/>
    </location>
</feature>
<keyword evidence="2" id="KW-0255">Endonuclease</keyword>
<evidence type="ECO:0000313" key="2">
    <source>
        <dbReference type="EMBL" id="SDS58708.1"/>
    </source>
</evidence>
<protein>
    <submittedName>
        <fullName evidence="2">Metal-dependent hydrolase, endonuclease/exonuclease/phosphatase family</fullName>
    </submittedName>
</protein>
<dbReference type="InterPro" id="IPR036691">
    <property type="entry name" value="Endo/exonu/phosph_ase_sf"/>
</dbReference>
<organism evidence="2 3">
    <name type="scientific">Actinopolymorpha singaporensis</name>
    <dbReference type="NCBI Taxonomy" id="117157"/>
    <lineage>
        <taxon>Bacteria</taxon>
        <taxon>Bacillati</taxon>
        <taxon>Actinomycetota</taxon>
        <taxon>Actinomycetes</taxon>
        <taxon>Propionibacteriales</taxon>
        <taxon>Actinopolymorphaceae</taxon>
        <taxon>Actinopolymorpha</taxon>
    </lineage>
</organism>
<gene>
    <name evidence="2" type="ORF">SAMN04489717_3171</name>
</gene>
<dbReference type="GO" id="GO:0004519">
    <property type="term" value="F:endonuclease activity"/>
    <property type="evidence" value="ECO:0007669"/>
    <property type="project" value="UniProtKB-KW"/>
</dbReference>
<dbReference type="GO" id="GO:0004527">
    <property type="term" value="F:exonuclease activity"/>
    <property type="evidence" value="ECO:0007669"/>
    <property type="project" value="UniProtKB-KW"/>
</dbReference>
<dbReference type="OrthoDB" id="9787701at2"/>
<reference evidence="2 3" key="1">
    <citation type="submission" date="2016-10" db="EMBL/GenBank/DDBJ databases">
        <authorList>
            <person name="de Groot N.N."/>
        </authorList>
    </citation>
    <scope>NUCLEOTIDE SEQUENCE [LARGE SCALE GENOMIC DNA]</scope>
    <source>
        <strain evidence="2 3">DSM 22024</strain>
    </source>
</reference>
<dbReference type="InterPro" id="IPR005135">
    <property type="entry name" value="Endo/exonuclease/phosphatase"/>
</dbReference>
<name>A0A1H1TEU1_9ACTN</name>
<accession>A0A1H1TEU1</accession>
<dbReference type="SUPFAM" id="SSF56219">
    <property type="entry name" value="DNase I-like"/>
    <property type="match status" value="1"/>
</dbReference>
<evidence type="ECO:0000259" key="1">
    <source>
        <dbReference type="Pfam" id="PF03372"/>
    </source>
</evidence>
<dbReference type="RefSeq" id="WP_157728559.1">
    <property type="nucleotide sequence ID" value="NZ_LT629732.1"/>
</dbReference>
<dbReference type="EMBL" id="LT629732">
    <property type="protein sequence ID" value="SDS58708.1"/>
    <property type="molecule type" value="Genomic_DNA"/>
</dbReference>
<sequence>MRPRSPEHLRLATLNVWGTRGDWPPRRERLAAGFAELAPDLLTLQETIVTDTYDQVRDVLGDEYLLVHQTAREDDGQGITTASRWPVGQVIEVDLQINDRTAGFACTSLVTEVLAPEPFGRIWLVNHFPSWRLDLEHERCLQTVRTAGLVERLAAERPGHVIVAGDLDADPDATSIRFWTGRHPLDGMSVCYRDAWASARDHFGVAVDLSVASRP</sequence>
<dbReference type="Gene3D" id="3.60.10.10">
    <property type="entry name" value="Endonuclease/exonuclease/phosphatase"/>
    <property type="match status" value="1"/>
</dbReference>
<keyword evidence="3" id="KW-1185">Reference proteome</keyword>
<keyword evidence="2" id="KW-0378">Hydrolase</keyword>
<dbReference type="Pfam" id="PF03372">
    <property type="entry name" value="Exo_endo_phos"/>
    <property type="match status" value="1"/>
</dbReference>
<evidence type="ECO:0000313" key="3">
    <source>
        <dbReference type="Proteomes" id="UP000198983"/>
    </source>
</evidence>
<keyword evidence="2" id="KW-0540">Nuclease</keyword>
<dbReference type="Proteomes" id="UP000198983">
    <property type="component" value="Chromosome I"/>
</dbReference>
<dbReference type="AlphaFoldDB" id="A0A1H1TEU1"/>
<dbReference type="STRING" id="117157.SAMN04489717_3171"/>
<keyword evidence="2" id="KW-0269">Exonuclease</keyword>
<proteinExistence type="predicted"/>